<evidence type="ECO:0000256" key="5">
    <source>
        <dbReference type="SAM" id="MobiDB-lite"/>
    </source>
</evidence>
<evidence type="ECO:0000256" key="1">
    <source>
        <dbReference type="ARBA" id="ARBA00008354"/>
    </source>
</evidence>
<feature type="region of interest" description="Disordered" evidence="5">
    <location>
        <begin position="1"/>
        <end position="61"/>
    </location>
</feature>
<keyword evidence="4" id="KW-0862">Zinc</keyword>
<dbReference type="PANTHER" id="PTHR10876">
    <property type="entry name" value="ZINC FINGER PROTEIN ZPR1"/>
    <property type="match status" value="1"/>
</dbReference>
<proteinExistence type="inferred from homology"/>
<dbReference type="InterPro" id="IPR040141">
    <property type="entry name" value="ZPR1"/>
</dbReference>
<evidence type="ECO:0000313" key="8">
    <source>
        <dbReference type="Proteomes" id="UP000193411"/>
    </source>
</evidence>
<dbReference type="OrthoDB" id="308464at2759"/>
<evidence type="ECO:0000256" key="4">
    <source>
        <dbReference type="ARBA" id="ARBA00022833"/>
    </source>
</evidence>
<feature type="compositionally biased region" description="Basic residues" evidence="5">
    <location>
        <begin position="1"/>
        <end position="18"/>
    </location>
</feature>
<keyword evidence="3 7" id="KW-0863">Zinc-finger</keyword>
<evidence type="ECO:0000256" key="2">
    <source>
        <dbReference type="ARBA" id="ARBA00022723"/>
    </source>
</evidence>
<feature type="domain" description="Zinc finger ZPR1-type" evidence="6">
    <location>
        <begin position="73"/>
        <end position="265"/>
    </location>
</feature>
<dbReference type="AlphaFoldDB" id="A0A1Y2HVN7"/>
<dbReference type="InterPro" id="IPR056180">
    <property type="entry name" value="ZPR1_jr_dom"/>
</dbReference>
<comment type="caution">
    <text evidence="7">The sequence shown here is derived from an EMBL/GenBank/DDBJ whole genome shotgun (WGS) entry which is preliminary data.</text>
</comment>
<name>A0A1Y2HVN7_9FUNG</name>
<protein>
    <submittedName>
        <fullName evidence="7">ZPR1 zinc-finger domain-domain-containing protein</fullName>
    </submittedName>
</protein>
<dbReference type="InterPro" id="IPR042451">
    <property type="entry name" value="ZPR1_A/B_dom"/>
</dbReference>
<dbReference type="InterPro" id="IPR004457">
    <property type="entry name" value="Znf_ZPR1"/>
</dbReference>
<keyword evidence="8" id="KW-1185">Reference proteome</keyword>
<accession>A0A1Y2HVN7</accession>
<reference evidence="7 8" key="1">
    <citation type="submission" date="2016-07" db="EMBL/GenBank/DDBJ databases">
        <title>Pervasive Adenine N6-methylation of Active Genes in Fungi.</title>
        <authorList>
            <consortium name="DOE Joint Genome Institute"/>
            <person name="Mondo S.J."/>
            <person name="Dannebaum R.O."/>
            <person name="Kuo R.C."/>
            <person name="Labutti K."/>
            <person name="Haridas S."/>
            <person name="Kuo A."/>
            <person name="Salamov A."/>
            <person name="Ahrendt S.R."/>
            <person name="Lipzen A."/>
            <person name="Sullivan W."/>
            <person name="Andreopoulos W.B."/>
            <person name="Clum A."/>
            <person name="Lindquist E."/>
            <person name="Daum C."/>
            <person name="Ramamoorthy G.K."/>
            <person name="Gryganskyi A."/>
            <person name="Culley D."/>
            <person name="Magnuson J.K."/>
            <person name="James T.Y."/>
            <person name="O'Malley M.A."/>
            <person name="Stajich J.E."/>
            <person name="Spatafora J.W."/>
            <person name="Visel A."/>
            <person name="Grigoriev I.V."/>
        </authorList>
    </citation>
    <scope>NUCLEOTIDE SEQUENCE [LARGE SCALE GENOMIC DNA]</scope>
    <source>
        <strain evidence="7 8">PL171</strain>
    </source>
</reference>
<dbReference type="PANTHER" id="PTHR10876:SF0">
    <property type="entry name" value="ZINC FINGER PROTEIN ZPR1"/>
    <property type="match status" value="1"/>
</dbReference>
<dbReference type="EMBL" id="MCFL01000008">
    <property type="protein sequence ID" value="ORZ38675.1"/>
    <property type="molecule type" value="Genomic_DNA"/>
</dbReference>
<dbReference type="Proteomes" id="UP000193411">
    <property type="component" value="Unassembled WGS sequence"/>
</dbReference>
<dbReference type="GO" id="GO:0005634">
    <property type="term" value="C:nucleus"/>
    <property type="evidence" value="ECO:0007669"/>
    <property type="project" value="TreeGrafter"/>
</dbReference>
<dbReference type="GO" id="GO:0008270">
    <property type="term" value="F:zinc ion binding"/>
    <property type="evidence" value="ECO:0007669"/>
    <property type="project" value="UniProtKB-KW"/>
</dbReference>
<feature type="compositionally biased region" description="Low complexity" evidence="5">
    <location>
        <begin position="20"/>
        <end position="59"/>
    </location>
</feature>
<gene>
    <name evidence="7" type="ORF">BCR44DRAFT_120028</name>
</gene>
<keyword evidence="2" id="KW-0479">Metal-binding</keyword>
<comment type="similarity">
    <text evidence="1">Belongs to the ZPR1 family.</text>
</comment>
<evidence type="ECO:0000259" key="6">
    <source>
        <dbReference type="SMART" id="SM00709"/>
    </source>
</evidence>
<evidence type="ECO:0000256" key="3">
    <source>
        <dbReference type="ARBA" id="ARBA00022771"/>
    </source>
</evidence>
<dbReference type="Pfam" id="PF22794">
    <property type="entry name" value="jr-ZPR1"/>
    <property type="match status" value="1"/>
</dbReference>
<dbReference type="SMART" id="SM00709">
    <property type="entry name" value="Zpr1"/>
    <property type="match status" value="1"/>
</dbReference>
<dbReference type="STRING" id="765915.A0A1Y2HVN7"/>
<evidence type="ECO:0000313" key="7">
    <source>
        <dbReference type="EMBL" id="ORZ38675.1"/>
    </source>
</evidence>
<sequence length="295" mass="31513">MTKKNSTPRRPTPRHKLAKSAAAAAKPASTSTSSSTDATAVVTPTSPTTTETANMTAAVPEPTLGAVPMSLARPCPNCGVTTEAMAVLTRLPFWDRDLAATRHSCHACRNVCTKYTVGTQPTHPKGQKTTLRLRRPSDLDRDLLKSEFATLSIARLGLTLSEDAMCGTLCTVRELLTFVRGDVAGNYARALAQMDEQSKASEDPQMQALEHFLSILSGILALEAGADAADAEANEDLFIAAGLATEEEPLTVELEDPAGNSFIKPKVAPPALDQDLVVVEFERTEEIKAKFGFES</sequence>
<dbReference type="Gene3D" id="2.60.120.1040">
    <property type="entry name" value="ZPR1, A/B domain"/>
    <property type="match status" value="1"/>
</dbReference>
<organism evidence="7 8">
    <name type="scientific">Catenaria anguillulae PL171</name>
    <dbReference type="NCBI Taxonomy" id="765915"/>
    <lineage>
        <taxon>Eukaryota</taxon>
        <taxon>Fungi</taxon>
        <taxon>Fungi incertae sedis</taxon>
        <taxon>Blastocladiomycota</taxon>
        <taxon>Blastocladiomycetes</taxon>
        <taxon>Blastocladiales</taxon>
        <taxon>Catenariaceae</taxon>
        <taxon>Catenaria</taxon>
    </lineage>
</organism>